<protein>
    <recommendedName>
        <fullName evidence="4">Ig-like domain-containing protein</fullName>
    </recommendedName>
</protein>
<feature type="domain" description="Ig-like" evidence="4">
    <location>
        <begin position="343"/>
        <end position="395"/>
    </location>
</feature>
<dbReference type="GO" id="GO:0009897">
    <property type="term" value="C:external side of plasma membrane"/>
    <property type="evidence" value="ECO:0007669"/>
    <property type="project" value="TreeGrafter"/>
</dbReference>
<keyword evidence="6" id="KW-1185">Reference proteome</keyword>
<dbReference type="Pfam" id="PF07686">
    <property type="entry name" value="V-set"/>
    <property type="match status" value="1"/>
</dbReference>
<feature type="transmembrane region" description="Helical" evidence="2">
    <location>
        <begin position="430"/>
        <end position="450"/>
    </location>
</feature>
<evidence type="ECO:0000313" key="6">
    <source>
        <dbReference type="Proteomes" id="UP000823561"/>
    </source>
</evidence>
<keyword evidence="2" id="KW-0472">Membrane</keyword>
<evidence type="ECO:0000256" key="1">
    <source>
        <dbReference type="SAM" id="MobiDB-lite"/>
    </source>
</evidence>
<evidence type="ECO:0000256" key="2">
    <source>
        <dbReference type="SAM" id="Phobius"/>
    </source>
</evidence>
<accession>A0AAV6GDE0</accession>
<dbReference type="InterPro" id="IPR003599">
    <property type="entry name" value="Ig_sub"/>
</dbReference>
<dbReference type="PANTHER" id="PTHR11422">
    <property type="entry name" value="T-CELL SURFACE GLYCOPROTEIN CD4"/>
    <property type="match status" value="1"/>
</dbReference>
<dbReference type="GO" id="GO:0045121">
    <property type="term" value="C:membrane raft"/>
    <property type="evidence" value="ECO:0007669"/>
    <property type="project" value="TreeGrafter"/>
</dbReference>
<keyword evidence="2" id="KW-0812">Transmembrane</keyword>
<comment type="caution">
    <text evidence="5">The sequence shown here is derived from an EMBL/GenBank/DDBJ whole genome shotgun (WGS) entry which is preliminary data.</text>
</comment>
<dbReference type="GO" id="GO:0042110">
    <property type="term" value="P:T cell activation"/>
    <property type="evidence" value="ECO:0007669"/>
    <property type="project" value="TreeGrafter"/>
</dbReference>
<dbReference type="GO" id="GO:0035723">
    <property type="term" value="P:interleukin-15-mediated signaling pathway"/>
    <property type="evidence" value="ECO:0007669"/>
    <property type="project" value="TreeGrafter"/>
</dbReference>
<dbReference type="GO" id="GO:0042289">
    <property type="term" value="F:MHC class II protein binding"/>
    <property type="evidence" value="ECO:0007669"/>
    <property type="project" value="TreeGrafter"/>
</dbReference>
<dbReference type="InterPro" id="IPR013106">
    <property type="entry name" value="Ig_V-set"/>
</dbReference>
<dbReference type="AlphaFoldDB" id="A0AAV6GDE0"/>
<dbReference type="SMART" id="SM00409">
    <property type="entry name" value="IG"/>
    <property type="match status" value="3"/>
</dbReference>
<dbReference type="GO" id="GO:0070374">
    <property type="term" value="P:positive regulation of ERK1 and ERK2 cascade"/>
    <property type="evidence" value="ECO:0007669"/>
    <property type="project" value="TreeGrafter"/>
</dbReference>
<dbReference type="Proteomes" id="UP000823561">
    <property type="component" value="Chromosome 13"/>
</dbReference>
<evidence type="ECO:0000256" key="3">
    <source>
        <dbReference type="SAM" id="SignalP"/>
    </source>
</evidence>
<dbReference type="SUPFAM" id="SSF48726">
    <property type="entry name" value="Immunoglobulin"/>
    <property type="match status" value="3"/>
</dbReference>
<name>A0AAV6GDE0_9TELE</name>
<reference evidence="5" key="1">
    <citation type="submission" date="2020-10" db="EMBL/GenBank/DDBJ databases">
        <title>Chromosome-scale genome assembly of the Allis shad, Alosa alosa.</title>
        <authorList>
            <person name="Margot Z."/>
            <person name="Christophe K."/>
            <person name="Cabau C."/>
            <person name="Louis A."/>
            <person name="Berthelot C."/>
            <person name="Parey E."/>
            <person name="Roest Crollius H."/>
            <person name="Montfort J."/>
            <person name="Robinson-Rechavi M."/>
            <person name="Bucao C."/>
            <person name="Bouchez O."/>
            <person name="Gislard M."/>
            <person name="Lluch J."/>
            <person name="Milhes M."/>
            <person name="Lampietro C."/>
            <person name="Lopez Roques C."/>
            <person name="Donnadieu C."/>
            <person name="Braasch I."/>
            <person name="Desvignes T."/>
            <person name="Postlethwait J."/>
            <person name="Bobe J."/>
            <person name="Guiguen Y."/>
        </authorList>
    </citation>
    <scope>NUCLEOTIDE SEQUENCE</scope>
    <source>
        <strain evidence="5">M-15738</strain>
        <tissue evidence="5">Blood</tissue>
    </source>
</reference>
<dbReference type="InterPro" id="IPR007110">
    <property type="entry name" value="Ig-like_dom"/>
</dbReference>
<dbReference type="Gene3D" id="2.60.40.10">
    <property type="entry name" value="Immunoglobulins"/>
    <property type="match status" value="3"/>
</dbReference>
<feature type="compositionally biased region" description="Low complexity" evidence="1">
    <location>
        <begin position="251"/>
        <end position="269"/>
    </location>
</feature>
<dbReference type="GO" id="GO:1990782">
    <property type="term" value="F:protein tyrosine kinase binding"/>
    <property type="evidence" value="ECO:0007669"/>
    <property type="project" value="TreeGrafter"/>
</dbReference>
<sequence length="497" mass="55423">MLFILLGVVLAVTGGTCETVLEVMAQEGSQAVLPCLVSDSQSTHYAAFQWVKKGKRGESTVCRREKSGLVYRGSVLGHRSHCLGSQFGDYSLYIDAVREEDAGQHVCSVQGHGLGRGTTTWKVMLRVMKVSFSLPEAIEGDKLQVKCIVTPKPDMLYSTEQYRWKLNGVDYKGNGYRRSSIPIPSVSQSDRGNWTCCVDYRGKATEATQFLRVKGIEHPSNNNALVYAAIGSNTILPCVFTQGLTSNATWSRLSKGSSSSSSFYRLGSNSRRHPPPSLPLSFIRPPLSPTSLWDQSARLERVELGDEGSYVCSGTVESRMVKRELELVTARVLSSPSTKRTPLTLTCQLSNDKEVTKYEWVRVTYDNSSVATVTPVGKNKTLKLTEDDMGEWVCRYYGERGLLGNVTYHLHLMGGLESGRPEEQSYNRGALVIGFGILILLVLLIALQIYRNHQRRKMILPYPALENIVHSLANERERRERRGINVRKNSEPMEEQA</sequence>
<dbReference type="InterPro" id="IPR036179">
    <property type="entry name" value="Ig-like_dom_sf"/>
</dbReference>
<dbReference type="InterPro" id="IPR013783">
    <property type="entry name" value="Ig-like_fold"/>
</dbReference>
<proteinExistence type="predicted"/>
<evidence type="ECO:0000259" key="4">
    <source>
        <dbReference type="PROSITE" id="PS50835"/>
    </source>
</evidence>
<dbReference type="PROSITE" id="PS50835">
    <property type="entry name" value="IG_LIKE"/>
    <property type="match status" value="3"/>
</dbReference>
<keyword evidence="3" id="KW-0732">Signal</keyword>
<feature type="domain" description="Ig-like" evidence="4">
    <location>
        <begin position="139"/>
        <end position="212"/>
    </location>
</feature>
<gene>
    <name evidence="5" type="ORF">AALO_G00178960</name>
</gene>
<evidence type="ECO:0000313" key="5">
    <source>
        <dbReference type="EMBL" id="KAG5271372.1"/>
    </source>
</evidence>
<feature type="region of interest" description="Disordered" evidence="1">
    <location>
        <begin position="251"/>
        <end position="280"/>
    </location>
</feature>
<feature type="domain" description="Ig-like" evidence="4">
    <location>
        <begin position="18"/>
        <end position="124"/>
    </location>
</feature>
<keyword evidence="2" id="KW-1133">Transmembrane helix</keyword>
<feature type="signal peptide" evidence="3">
    <location>
        <begin position="1"/>
        <end position="17"/>
    </location>
</feature>
<organism evidence="5 6">
    <name type="scientific">Alosa alosa</name>
    <name type="common">allis shad</name>
    <dbReference type="NCBI Taxonomy" id="278164"/>
    <lineage>
        <taxon>Eukaryota</taxon>
        <taxon>Metazoa</taxon>
        <taxon>Chordata</taxon>
        <taxon>Craniata</taxon>
        <taxon>Vertebrata</taxon>
        <taxon>Euteleostomi</taxon>
        <taxon>Actinopterygii</taxon>
        <taxon>Neopterygii</taxon>
        <taxon>Teleostei</taxon>
        <taxon>Clupei</taxon>
        <taxon>Clupeiformes</taxon>
        <taxon>Clupeoidei</taxon>
        <taxon>Clupeidae</taxon>
        <taxon>Alosa</taxon>
    </lineage>
</organism>
<dbReference type="EMBL" id="JADWDJ010000013">
    <property type="protein sequence ID" value="KAG5271372.1"/>
    <property type="molecule type" value="Genomic_DNA"/>
</dbReference>
<feature type="chain" id="PRO_5043607971" description="Ig-like domain-containing protein" evidence="3">
    <location>
        <begin position="18"/>
        <end position="497"/>
    </location>
</feature>
<dbReference type="PANTHER" id="PTHR11422:SF12">
    <property type="entry name" value="MICROFIBRIL-ASSOCIATED GLYCOPROTEIN 3"/>
    <property type="match status" value="1"/>
</dbReference>